<evidence type="ECO:0000259" key="3">
    <source>
        <dbReference type="Pfam" id="PF07743"/>
    </source>
</evidence>
<dbReference type="GO" id="GO:0001671">
    <property type="term" value="F:ATPase activator activity"/>
    <property type="evidence" value="ECO:0007669"/>
    <property type="project" value="InterPro"/>
</dbReference>
<dbReference type="InterPro" id="IPR004640">
    <property type="entry name" value="HscB"/>
</dbReference>
<proteinExistence type="inferred from homology"/>
<dbReference type="EMBL" id="JXXN02002085">
    <property type="protein sequence ID" value="THD23550.1"/>
    <property type="molecule type" value="Genomic_DNA"/>
</dbReference>
<keyword evidence="5" id="KW-1185">Reference proteome</keyword>
<dbReference type="GO" id="GO:0051087">
    <property type="term" value="F:protein-folding chaperone binding"/>
    <property type="evidence" value="ECO:0007669"/>
    <property type="project" value="InterPro"/>
</dbReference>
<evidence type="ECO:0000313" key="5">
    <source>
        <dbReference type="Proteomes" id="UP000230066"/>
    </source>
</evidence>
<dbReference type="PANTHER" id="PTHR14021:SF15">
    <property type="entry name" value="IRON-SULFUR CLUSTER CO-CHAPERONE PROTEIN HSCB"/>
    <property type="match status" value="1"/>
</dbReference>
<evidence type="ECO:0000313" key="4">
    <source>
        <dbReference type="EMBL" id="THD23550.1"/>
    </source>
</evidence>
<evidence type="ECO:0000256" key="2">
    <source>
        <dbReference type="ARBA" id="ARBA00023186"/>
    </source>
</evidence>
<dbReference type="InterPro" id="IPR036869">
    <property type="entry name" value="J_dom_sf"/>
</dbReference>
<dbReference type="Gene3D" id="1.10.287.110">
    <property type="entry name" value="DnaJ domain"/>
    <property type="match status" value="1"/>
</dbReference>
<dbReference type="GO" id="GO:0051259">
    <property type="term" value="P:protein complex oligomerization"/>
    <property type="evidence" value="ECO:0007669"/>
    <property type="project" value="InterPro"/>
</dbReference>
<protein>
    <recommendedName>
        <fullName evidence="3">Co-chaperone HscB C-terminal oligomerisation domain-containing protein</fullName>
    </recommendedName>
</protein>
<dbReference type="PANTHER" id="PTHR14021">
    <property type="entry name" value="IRON-SULFUR CLUSTER CO-CHAPERONE PROTEIN HSCB"/>
    <property type="match status" value="1"/>
</dbReference>
<evidence type="ECO:0000256" key="1">
    <source>
        <dbReference type="ARBA" id="ARBA00010476"/>
    </source>
</evidence>
<reference evidence="4" key="1">
    <citation type="submission" date="2019-03" db="EMBL/GenBank/DDBJ databases">
        <title>Improved annotation for the trematode Fasciola hepatica.</title>
        <authorList>
            <person name="Choi Y.-J."/>
            <person name="Martin J."/>
            <person name="Mitreva M."/>
        </authorList>
    </citation>
    <scope>NUCLEOTIDE SEQUENCE [LARGE SCALE GENOMIC DNA]</scope>
</reference>
<dbReference type="GO" id="GO:0005739">
    <property type="term" value="C:mitochondrion"/>
    <property type="evidence" value="ECO:0007669"/>
    <property type="project" value="TreeGrafter"/>
</dbReference>
<dbReference type="SUPFAM" id="SSF47144">
    <property type="entry name" value="HSC20 (HSCB), C-terminal oligomerisation domain"/>
    <property type="match status" value="1"/>
</dbReference>
<dbReference type="NCBIfam" id="TIGR00714">
    <property type="entry name" value="hscB"/>
    <property type="match status" value="1"/>
</dbReference>
<dbReference type="Gene3D" id="1.20.1280.20">
    <property type="entry name" value="HscB, C-terminal domain"/>
    <property type="match status" value="1"/>
</dbReference>
<comment type="caution">
    <text evidence="4">The sequence shown here is derived from an EMBL/GenBank/DDBJ whole genome shotgun (WGS) entry which is preliminary data.</text>
</comment>
<dbReference type="Proteomes" id="UP000230066">
    <property type="component" value="Unassembled WGS sequence"/>
</dbReference>
<dbReference type="SUPFAM" id="SSF46565">
    <property type="entry name" value="Chaperone J-domain"/>
    <property type="match status" value="1"/>
</dbReference>
<dbReference type="Pfam" id="PF07743">
    <property type="entry name" value="HSCB_C"/>
    <property type="match status" value="1"/>
</dbReference>
<accession>A0A4E0S0G1</accession>
<feature type="domain" description="Co-chaperone HscB C-terminal oligomerisation" evidence="3">
    <location>
        <begin position="62"/>
        <end position="147"/>
    </location>
</feature>
<gene>
    <name evidence="4" type="ORF">D915_005864</name>
</gene>
<sequence length="168" mass="19629">MRAAQRQLHPDKFSRVSFHEKSLAADASTAINKAYSTLASPADRFEYILSVYSPLEAEHNLQDPEFLMEILELSEELEHLLNELNKTPSSVEIPSDKKDHVVRLFHKFSRLAKQEENNISSLLTDQKWSDAQLHLSRFRYFLRLMEQFRENDIAWKILEQASVDLKRA</sequence>
<dbReference type="GO" id="GO:0044571">
    <property type="term" value="P:[2Fe-2S] cluster assembly"/>
    <property type="evidence" value="ECO:0007669"/>
    <property type="project" value="InterPro"/>
</dbReference>
<comment type="similarity">
    <text evidence="1">Belongs to the HscB family.</text>
</comment>
<organism evidence="4 5">
    <name type="scientific">Fasciola hepatica</name>
    <name type="common">Liver fluke</name>
    <dbReference type="NCBI Taxonomy" id="6192"/>
    <lineage>
        <taxon>Eukaryota</taxon>
        <taxon>Metazoa</taxon>
        <taxon>Spiralia</taxon>
        <taxon>Lophotrochozoa</taxon>
        <taxon>Platyhelminthes</taxon>
        <taxon>Trematoda</taxon>
        <taxon>Digenea</taxon>
        <taxon>Plagiorchiida</taxon>
        <taxon>Echinostomata</taxon>
        <taxon>Echinostomatoidea</taxon>
        <taxon>Fasciolidae</taxon>
        <taxon>Fasciola</taxon>
    </lineage>
</organism>
<dbReference type="AlphaFoldDB" id="A0A4E0S0G1"/>
<dbReference type="InterPro" id="IPR009073">
    <property type="entry name" value="HscB_oligo_C"/>
</dbReference>
<name>A0A4E0S0G1_FASHE</name>
<dbReference type="InterPro" id="IPR036386">
    <property type="entry name" value="HscB_C_sf"/>
</dbReference>
<keyword evidence="2" id="KW-0143">Chaperone</keyword>